<evidence type="ECO:0000313" key="5">
    <source>
        <dbReference type="EMBL" id="BDD86959.1"/>
    </source>
</evidence>
<dbReference type="Gene3D" id="3.90.1150.10">
    <property type="entry name" value="Aspartate Aminotransferase, domain 1"/>
    <property type="match status" value="1"/>
</dbReference>
<sequence>MLHRAFQLLTGHYCSNDYLGLAGDARLLAEFYAELAGDGEALLEKYGLGVASSRLLTGDTAVAHRLEAELSRLYGRSGRSALLFNSGYHANIGIIPALLSKGDLVLSDKFNHASLHDGLRIGRADCKRFNHGDYAQLRRLLEQERGRYRQVAIVSESVFSMDGDCADLAELVRLKKEFACLLYLDEAHAVGLYGEHGLGLAERDGVVDDIDLLVGTFGKACGSVGAFLICADEVRDYLINTSRSLIFTTALPPVVLSWNLFVFQKIPAMAAQRKHLQQLSGQLREELRQRHLPTAGTTNIVPVIVGSAERTVAGAAHLREQGFLVLPVRPPTVPAGTSRFRLSLTAALQWQDIEPLPDLIHGWLTDGSRA</sequence>
<dbReference type="SUPFAM" id="SSF53383">
    <property type="entry name" value="PLP-dependent transferases"/>
    <property type="match status" value="1"/>
</dbReference>
<keyword evidence="2" id="KW-0808">Transferase</keyword>
<protein>
    <submittedName>
        <fullName evidence="5">8-amino-7-oxononanoate synthase</fullName>
    </submittedName>
</protein>
<comment type="cofactor">
    <cofactor evidence="1">
        <name>pyridoxal 5'-phosphate</name>
        <dbReference type="ChEBI" id="CHEBI:597326"/>
    </cofactor>
</comment>
<dbReference type="PANTHER" id="PTHR13693">
    <property type="entry name" value="CLASS II AMINOTRANSFERASE/8-AMINO-7-OXONONANOATE SYNTHASE"/>
    <property type="match status" value="1"/>
</dbReference>
<evidence type="ECO:0000256" key="1">
    <source>
        <dbReference type="ARBA" id="ARBA00001933"/>
    </source>
</evidence>
<dbReference type="InterPro" id="IPR015422">
    <property type="entry name" value="PyrdxlP-dep_Trfase_small"/>
</dbReference>
<dbReference type="EMBL" id="AP025516">
    <property type="protein sequence ID" value="BDD86959.1"/>
    <property type="molecule type" value="Genomic_DNA"/>
</dbReference>
<accession>A0ABN6M243</accession>
<dbReference type="RefSeq" id="WP_284154021.1">
    <property type="nucleotide sequence ID" value="NZ_AP025516.1"/>
</dbReference>
<dbReference type="InterPro" id="IPR015424">
    <property type="entry name" value="PyrdxlP-dep_Trfase"/>
</dbReference>
<dbReference type="InterPro" id="IPR050087">
    <property type="entry name" value="AON_synthase_class-II"/>
</dbReference>
<dbReference type="InterPro" id="IPR015421">
    <property type="entry name" value="PyrdxlP-dep_Trfase_major"/>
</dbReference>
<dbReference type="Pfam" id="PF00155">
    <property type="entry name" value="Aminotran_1_2"/>
    <property type="match status" value="1"/>
</dbReference>
<keyword evidence="3" id="KW-0663">Pyridoxal phosphate</keyword>
<evidence type="ECO:0000259" key="4">
    <source>
        <dbReference type="Pfam" id="PF00155"/>
    </source>
</evidence>
<dbReference type="PANTHER" id="PTHR13693:SF100">
    <property type="entry name" value="8-AMINO-7-OXONONANOATE SYNTHASE"/>
    <property type="match status" value="1"/>
</dbReference>
<feature type="domain" description="Aminotransferase class I/classII large" evidence="4">
    <location>
        <begin position="14"/>
        <end position="355"/>
    </location>
</feature>
<evidence type="ECO:0000256" key="2">
    <source>
        <dbReference type="ARBA" id="ARBA00022679"/>
    </source>
</evidence>
<evidence type="ECO:0000256" key="3">
    <source>
        <dbReference type="ARBA" id="ARBA00022898"/>
    </source>
</evidence>
<reference evidence="5 6" key="1">
    <citation type="submission" date="2022-01" db="EMBL/GenBank/DDBJ databases">
        <title>Desulfofustis limnae sp. nov., a novel mesophilic sulfate-reducing bacterium isolated from marsh soil.</title>
        <authorList>
            <person name="Watanabe M."/>
            <person name="Takahashi A."/>
            <person name="Kojima H."/>
            <person name="Fukui M."/>
        </authorList>
    </citation>
    <scope>NUCLEOTIDE SEQUENCE [LARGE SCALE GENOMIC DNA]</scope>
    <source>
        <strain evidence="5 6">PPLL</strain>
    </source>
</reference>
<dbReference type="Gene3D" id="3.40.640.10">
    <property type="entry name" value="Type I PLP-dependent aspartate aminotransferase-like (Major domain)"/>
    <property type="match status" value="1"/>
</dbReference>
<organism evidence="5 6">
    <name type="scientific">Desulfofustis limnaeus</name>
    <dbReference type="NCBI Taxonomy" id="2740163"/>
    <lineage>
        <taxon>Bacteria</taxon>
        <taxon>Pseudomonadati</taxon>
        <taxon>Thermodesulfobacteriota</taxon>
        <taxon>Desulfobulbia</taxon>
        <taxon>Desulfobulbales</taxon>
        <taxon>Desulfocapsaceae</taxon>
        <taxon>Desulfofustis</taxon>
    </lineage>
</organism>
<proteinExistence type="predicted"/>
<dbReference type="Proteomes" id="UP000830055">
    <property type="component" value="Chromosome"/>
</dbReference>
<name>A0ABN6M243_9BACT</name>
<evidence type="ECO:0000313" key="6">
    <source>
        <dbReference type="Proteomes" id="UP000830055"/>
    </source>
</evidence>
<keyword evidence="6" id="KW-1185">Reference proteome</keyword>
<dbReference type="InterPro" id="IPR004839">
    <property type="entry name" value="Aminotransferase_I/II_large"/>
</dbReference>
<dbReference type="CDD" id="cd06454">
    <property type="entry name" value="KBL_like"/>
    <property type="match status" value="1"/>
</dbReference>
<gene>
    <name evidence="5" type="ORF">DPPLL_13240</name>
</gene>